<comment type="caution">
    <text evidence="10">The sequence shown here is derived from an EMBL/GenBank/DDBJ whole genome shotgun (WGS) entry which is preliminary data.</text>
</comment>
<keyword evidence="6 8" id="KW-0472">Membrane</keyword>
<evidence type="ECO:0000256" key="2">
    <source>
        <dbReference type="ARBA" id="ARBA00022448"/>
    </source>
</evidence>
<dbReference type="SUPFAM" id="SSF81324">
    <property type="entry name" value="Voltage-gated potassium channels"/>
    <property type="match status" value="1"/>
</dbReference>
<dbReference type="PANTHER" id="PTHR11003">
    <property type="entry name" value="POTASSIUM CHANNEL, SUBFAMILY K"/>
    <property type="match status" value="1"/>
</dbReference>
<evidence type="ECO:0000313" key="11">
    <source>
        <dbReference type="Proteomes" id="UP001314205"/>
    </source>
</evidence>
<feature type="transmembrane region" description="Helical" evidence="8">
    <location>
        <begin position="276"/>
        <end position="298"/>
    </location>
</feature>
<dbReference type="PANTHER" id="PTHR11003:SF87">
    <property type="entry name" value="POTASSIUM CHANNEL DOMAIN-CONTAINING PROTEIN"/>
    <property type="match status" value="1"/>
</dbReference>
<evidence type="ECO:0000256" key="3">
    <source>
        <dbReference type="ARBA" id="ARBA00022692"/>
    </source>
</evidence>
<dbReference type="InterPro" id="IPR003280">
    <property type="entry name" value="2pore_dom_K_chnl"/>
</dbReference>
<feature type="transmembrane region" description="Helical" evidence="8">
    <location>
        <begin position="310"/>
        <end position="336"/>
    </location>
</feature>
<dbReference type="Gene3D" id="1.10.287.70">
    <property type="match status" value="1"/>
</dbReference>
<organism evidence="10 11">
    <name type="scientific">Parnassius mnemosyne</name>
    <name type="common">clouded apollo</name>
    <dbReference type="NCBI Taxonomy" id="213953"/>
    <lineage>
        <taxon>Eukaryota</taxon>
        <taxon>Metazoa</taxon>
        <taxon>Ecdysozoa</taxon>
        <taxon>Arthropoda</taxon>
        <taxon>Hexapoda</taxon>
        <taxon>Insecta</taxon>
        <taxon>Pterygota</taxon>
        <taxon>Neoptera</taxon>
        <taxon>Endopterygota</taxon>
        <taxon>Lepidoptera</taxon>
        <taxon>Glossata</taxon>
        <taxon>Ditrysia</taxon>
        <taxon>Papilionoidea</taxon>
        <taxon>Papilionidae</taxon>
        <taxon>Parnassiinae</taxon>
        <taxon>Parnassini</taxon>
        <taxon>Parnassius</taxon>
        <taxon>Driopa</taxon>
    </lineage>
</organism>
<dbReference type="GO" id="GO:0005886">
    <property type="term" value="C:plasma membrane"/>
    <property type="evidence" value="ECO:0007669"/>
    <property type="project" value="TreeGrafter"/>
</dbReference>
<keyword evidence="3 8" id="KW-0812">Transmembrane</keyword>
<keyword evidence="11" id="KW-1185">Reference proteome</keyword>
<dbReference type="Proteomes" id="UP001314205">
    <property type="component" value="Unassembled WGS sequence"/>
</dbReference>
<sequence length="394" mass="44664">MRKDVVFNMFTNKVKFVKPLYKRDRHINEDKTKILAIKFDSSINLRGDDIYVDRNLNAESEINATTINKSFKNKNQGIALPGVCESGFGNVKGLKLNKFNGNVNNKKSLQGVNRSVFEVANKRKYNKMIENESDHHTDGNTLKKIKQLDVNSKPIVLHKFSDTWLRVYPAPVKQGESSCSVAIRCVFCQLGLTAILVIWNIIWVFIINSFEGPQEVKVALEFDKEQNQLIIDLATELRQIQPLSSKWREAIEKRIEDERRLTMQAVGEGAKPNPGLFWNLSGTFLFSVYVMTALGFGAPVPHTICGRISALVYAILAVPTHIYLMWNVSTCIVVSIEQHTKKMKRIYCAQKKTTGGKLDLGSINGNGRFCRISYTHFYSIIMFESSVCINKSVK</sequence>
<keyword evidence="4 8" id="KW-1133">Transmembrane helix</keyword>
<evidence type="ECO:0000256" key="6">
    <source>
        <dbReference type="ARBA" id="ARBA00023136"/>
    </source>
</evidence>
<name>A0AAV1L516_9NEOP</name>
<gene>
    <name evidence="10" type="ORF">PARMNEM_LOCUS9671</name>
</gene>
<dbReference type="GO" id="GO:0030322">
    <property type="term" value="P:stabilization of membrane potential"/>
    <property type="evidence" value="ECO:0007669"/>
    <property type="project" value="TreeGrafter"/>
</dbReference>
<evidence type="ECO:0000256" key="5">
    <source>
        <dbReference type="ARBA" id="ARBA00023065"/>
    </source>
</evidence>
<accession>A0AAV1L516</accession>
<dbReference type="AlphaFoldDB" id="A0AAV1L516"/>
<keyword evidence="2" id="KW-0813">Transport</keyword>
<evidence type="ECO:0000256" key="1">
    <source>
        <dbReference type="ARBA" id="ARBA00004141"/>
    </source>
</evidence>
<keyword evidence="5" id="KW-0406">Ion transport</keyword>
<keyword evidence="7" id="KW-0407">Ion channel</keyword>
<evidence type="ECO:0000256" key="7">
    <source>
        <dbReference type="ARBA" id="ARBA00023303"/>
    </source>
</evidence>
<feature type="transmembrane region" description="Helical" evidence="8">
    <location>
        <begin position="181"/>
        <end position="207"/>
    </location>
</feature>
<feature type="domain" description="Potassium channel" evidence="9">
    <location>
        <begin position="278"/>
        <end position="330"/>
    </location>
</feature>
<evidence type="ECO:0000256" key="8">
    <source>
        <dbReference type="SAM" id="Phobius"/>
    </source>
</evidence>
<evidence type="ECO:0000256" key="4">
    <source>
        <dbReference type="ARBA" id="ARBA00022989"/>
    </source>
</evidence>
<reference evidence="10 11" key="1">
    <citation type="submission" date="2023-11" db="EMBL/GenBank/DDBJ databases">
        <authorList>
            <person name="Hedman E."/>
            <person name="Englund M."/>
            <person name="Stromberg M."/>
            <person name="Nyberg Akerstrom W."/>
            <person name="Nylinder S."/>
            <person name="Jareborg N."/>
            <person name="Kallberg Y."/>
            <person name="Kronander E."/>
        </authorList>
    </citation>
    <scope>NUCLEOTIDE SEQUENCE [LARGE SCALE GENOMIC DNA]</scope>
</reference>
<dbReference type="Pfam" id="PF07885">
    <property type="entry name" value="Ion_trans_2"/>
    <property type="match status" value="1"/>
</dbReference>
<dbReference type="GO" id="GO:0015271">
    <property type="term" value="F:outward rectifier potassium channel activity"/>
    <property type="evidence" value="ECO:0007669"/>
    <property type="project" value="TreeGrafter"/>
</dbReference>
<dbReference type="GO" id="GO:0022841">
    <property type="term" value="F:potassium ion leak channel activity"/>
    <property type="evidence" value="ECO:0007669"/>
    <property type="project" value="TreeGrafter"/>
</dbReference>
<protein>
    <recommendedName>
        <fullName evidence="9">Potassium channel domain-containing protein</fullName>
    </recommendedName>
</protein>
<evidence type="ECO:0000313" key="10">
    <source>
        <dbReference type="EMBL" id="CAK1589127.1"/>
    </source>
</evidence>
<dbReference type="InterPro" id="IPR013099">
    <property type="entry name" value="K_chnl_dom"/>
</dbReference>
<comment type="subcellular location">
    <subcellularLocation>
        <location evidence="1">Membrane</location>
        <topology evidence="1">Multi-pass membrane protein</topology>
    </subcellularLocation>
</comment>
<evidence type="ECO:0000259" key="9">
    <source>
        <dbReference type="Pfam" id="PF07885"/>
    </source>
</evidence>
<proteinExistence type="predicted"/>
<dbReference type="EMBL" id="CAVLGL010000083">
    <property type="protein sequence ID" value="CAK1589127.1"/>
    <property type="molecule type" value="Genomic_DNA"/>
</dbReference>